<name>A0A914GXN0_GLORO</name>
<keyword evidence="2" id="KW-1185">Reference proteome</keyword>
<dbReference type="Proteomes" id="UP000887572">
    <property type="component" value="Unplaced"/>
</dbReference>
<dbReference type="AlphaFoldDB" id="A0A914GXN0"/>
<feature type="compositionally biased region" description="Polar residues" evidence="1">
    <location>
        <begin position="92"/>
        <end position="107"/>
    </location>
</feature>
<reference evidence="3" key="1">
    <citation type="submission" date="2022-11" db="UniProtKB">
        <authorList>
            <consortium name="WormBaseParasite"/>
        </authorList>
    </citation>
    <scope>IDENTIFICATION</scope>
</reference>
<evidence type="ECO:0000313" key="2">
    <source>
        <dbReference type="Proteomes" id="UP000887572"/>
    </source>
</evidence>
<evidence type="ECO:0000313" key="3">
    <source>
        <dbReference type="WBParaSite" id="Gr19_v10_g12304.t1"/>
    </source>
</evidence>
<accession>A0A914GXN0</accession>
<evidence type="ECO:0000256" key="1">
    <source>
        <dbReference type="SAM" id="MobiDB-lite"/>
    </source>
</evidence>
<sequence length="143" mass="15865">MNSRTSSSASFDLVAQNENDVVDTLHGQNHEIEPNIDKESTADQAEAGQLEEMKQLKGEVIAKMEEFQKQQQHNIDESAKMEQLNMDHLQSDQKQMSAPVDQGTSQLNGDRSAKIVEECQKQQQQNIDALTEARKGNGGAIVV</sequence>
<proteinExistence type="predicted"/>
<feature type="region of interest" description="Disordered" evidence="1">
    <location>
        <begin position="88"/>
        <end position="107"/>
    </location>
</feature>
<protein>
    <submittedName>
        <fullName evidence="3">Uncharacterized protein</fullName>
    </submittedName>
</protein>
<dbReference type="WBParaSite" id="Gr19_v10_g12304.t1">
    <property type="protein sequence ID" value="Gr19_v10_g12304.t1"/>
    <property type="gene ID" value="Gr19_v10_g12304"/>
</dbReference>
<organism evidence="2 3">
    <name type="scientific">Globodera rostochiensis</name>
    <name type="common">Golden nematode worm</name>
    <name type="synonym">Heterodera rostochiensis</name>
    <dbReference type="NCBI Taxonomy" id="31243"/>
    <lineage>
        <taxon>Eukaryota</taxon>
        <taxon>Metazoa</taxon>
        <taxon>Ecdysozoa</taxon>
        <taxon>Nematoda</taxon>
        <taxon>Chromadorea</taxon>
        <taxon>Rhabditida</taxon>
        <taxon>Tylenchina</taxon>
        <taxon>Tylenchomorpha</taxon>
        <taxon>Tylenchoidea</taxon>
        <taxon>Heteroderidae</taxon>
        <taxon>Heteroderinae</taxon>
        <taxon>Globodera</taxon>
    </lineage>
</organism>